<feature type="domain" description="PTS EIIB type-1" evidence="5">
    <location>
        <begin position="43"/>
        <end position="123"/>
    </location>
</feature>
<dbReference type="SUPFAM" id="SSF55604">
    <property type="entry name" value="Glucose permease domain IIB"/>
    <property type="match status" value="1"/>
</dbReference>
<keyword evidence="1" id="KW-0808">Transferase</keyword>
<keyword evidence="7" id="KW-1185">Reference proteome</keyword>
<dbReference type="GO" id="GO:0009401">
    <property type="term" value="P:phosphoenolpyruvate-dependent sugar phosphotransferase system"/>
    <property type="evidence" value="ECO:0007669"/>
    <property type="project" value="UniProtKB-KW"/>
</dbReference>
<evidence type="ECO:0000313" key="7">
    <source>
        <dbReference type="Proteomes" id="UP000502118"/>
    </source>
</evidence>
<name>A0A6M4JE39_9MOLU</name>
<evidence type="ECO:0000256" key="1">
    <source>
        <dbReference type="ARBA" id="ARBA00022679"/>
    </source>
</evidence>
<reference evidence="6 7" key="1">
    <citation type="submission" date="2020-05" db="EMBL/GenBank/DDBJ databases">
        <title>Novel Mycoplasma species detected in Mirounga angustirostris (northern elephant seal) from the USA.</title>
        <authorList>
            <person name="Volokhov D.V."/>
        </authorList>
    </citation>
    <scope>NUCLEOTIDE SEQUENCE [LARGE SCALE GENOMIC DNA]</scope>
    <source>
        <strain evidence="6 7">Mirounga ES2806-NAS</strain>
    </source>
</reference>
<evidence type="ECO:0000256" key="3">
    <source>
        <dbReference type="PROSITE-ProRule" id="PRU00421"/>
    </source>
</evidence>
<keyword evidence="4" id="KW-0472">Membrane</keyword>
<dbReference type="AlphaFoldDB" id="A0A6M4JE39"/>
<dbReference type="Proteomes" id="UP000502118">
    <property type="component" value="Chromosome"/>
</dbReference>
<keyword evidence="4" id="KW-0812">Transmembrane</keyword>
<dbReference type="GO" id="GO:0008982">
    <property type="term" value="F:protein-N(PI)-phosphohistidine-sugar phosphotransferase activity"/>
    <property type="evidence" value="ECO:0007669"/>
    <property type="project" value="InterPro"/>
</dbReference>
<feature type="transmembrane region" description="Helical" evidence="4">
    <location>
        <begin position="7"/>
        <end position="24"/>
    </location>
</feature>
<accession>A0A6M4JE39</accession>
<protein>
    <submittedName>
        <fullName evidence="6">PTS glucose transporter subunit IIB</fullName>
    </submittedName>
</protein>
<proteinExistence type="predicted"/>
<sequence>MRKLHKFLYIFTIICTLGIIKLFWKSYEQKEINSQLSVENKLKFSLDELIRYLDGINNIESVYCTHKILKIQLKSRKNIQIEKIKSLNSIEGILLKSDGISLITGNNAKYIHKIINEKMQNRN</sequence>
<dbReference type="InterPro" id="IPR036878">
    <property type="entry name" value="Glu_permease_IIB"/>
</dbReference>
<evidence type="ECO:0000256" key="4">
    <source>
        <dbReference type="SAM" id="Phobius"/>
    </source>
</evidence>
<keyword evidence="6" id="KW-0813">Transport</keyword>
<dbReference type="PROSITE" id="PS51098">
    <property type="entry name" value="PTS_EIIB_TYPE_1"/>
    <property type="match status" value="1"/>
</dbReference>
<gene>
    <name evidence="6" type="ORF">HLA92_02810</name>
</gene>
<organism evidence="6 7">
    <name type="scientific">Mycoplasma miroungirhinis</name>
    <dbReference type="NCBI Taxonomy" id="754516"/>
    <lineage>
        <taxon>Bacteria</taxon>
        <taxon>Bacillati</taxon>
        <taxon>Mycoplasmatota</taxon>
        <taxon>Mollicutes</taxon>
        <taxon>Mycoplasmataceae</taxon>
        <taxon>Mycoplasma</taxon>
    </lineage>
</organism>
<evidence type="ECO:0000313" key="6">
    <source>
        <dbReference type="EMBL" id="QJR44346.1"/>
    </source>
</evidence>
<dbReference type="EMBL" id="CP053097">
    <property type="protein sequence ID" value="QJR44346.1"/>
    <property type="molecule type" value="Genomic_DNA"/>
</dbReference>
<dbReference type="KEGG" id="mmio:HLA92_02810"/>
<evidence type="ECO:0000256" key="2">
    <source>
        <dbReference type="ARBA" id="ARBA00022683"/>
    </source>
</evidence>
<dbReference type="InterPro" id="IPR001996">
    <property type="entry name" value="PTS_IIB_1"/>
</dbReference>
<keyword evidence="2" id="KW-0598">Phosphotransferase system</keyword>
<keyword evidence="4" id="KW-1133">Transmembrane helix</keyword>
<keyword evidence="6" id="KW-0762">Sugar transport</keyword>
<dbReference type="Gene3D" id="3.30.1360.60">
    <property type="entry name" value="Glucose permease domain IIB"/>
    <property type="match status" value="1"/>
</dbReference>
<comment type="caution">
    <text evidence="3">Lacks conserved residue(s) required for the propagation of feature annotation.</text>
</comment>
<dbReference type="RefSeq" id="WP_171113327.1">
    <property type="nucleotide sequence ID" value="NZ_CP053097.1"/>
</dbReference>
<evidence type="ECO:0000259" key="5">
    <source>
        <dbReference type="PROSITE" id="PS51098"/>
    </source>
</evidence>